<comment type="similarity">
    <text evidence="1 2">Belongs to the universal stress protein A family.</text>
</comment>
<evidence type="ECO:0000256" key="2">
    <source>
        <dbReference type="PIRNR" id="PIRNR006276"/>
    </source>
</evidence>
<dbReference type="STRING" id="1391654.AKJ09_05573"/>
<dbReference type="PRINTS" id="PR01438">
    <property type="entry name" value="UNVRSLSTRESS"/>
</dbReference>
<dbReference type="InterPro" id="IPR006015">
    <property type="entry name" value="Universal_stress_UspA"/>
</dbReference>
<dbReference type="PIRSF" id="PIRSF006276">
    <property type="entry name" value="UspA"/>
    <property type="match status" value="1"/>
</dbReference>
<proteinExistence type="inferred from homology"/>
<dbReference type="InterPro" id="IPR006016">
    <property type="entry name" value="UspA"/>
</dbReference>
<dbReference type="Gene3D" id="3.40.50.620">
    <property type="entry name" value="HUPs"/>
    <property type="match status" value="1"/>
</dbReference>
<dbReference type="InterPro" id="IPR014729">
    <property type="entry name" value="Rossmann-like_a/b/a_fold"/>
</dbReference>
<keyword evidence="2" id="KW-0963">Cytoplasm</keyword>
<evidence type="ECO:0000313" key="5">
    <source>
        <dbReference type="Proteomes" id="UP000064967"/>
    </source>
</evidence>
<evidence type="ECO:0000256" key="1">
    <source>
        <dbReference type="ARBA" id="ARBA00008791"/>
    </source>
</evidence>
<evidence type="ECO:0000259" key="3">
    <source>
        <dbReference type="Pfam" id="PF00582"/>
    </source>
</evidence>
<dbReference type="PANTHER" id="PTHR46268">
    <property type="entry name" value="STRESS RESPONSE PROTEIN NHAX"/>
    <property type="match status" value="1"/>
</dbReference>
<sequence length="150" mass="15965">MDRILVGLDASKRATEVLDAAVDLVQRTGGKLQLFRAVGLPAEMPTNIWSMPPSQVIETFLSTARADLEELSKRVPPDLLEGTTAQVGVAWDAICAYAHEHDVDLIVIGSHGYGLLDRLVGTTAAKIVNHADRSVLVVRPKGGLGTNAAT</sequence>
<dbReference type="GO" id="GO:0005737">
    <property type="term" value="C:cytoplasm"/>
    <property type="evidence" value="ECO:0007669"/>
    <property type="project" value="UniProtKB-SubCell"/>
</dbReference>
<gene>
    <name evidence="4" type="ORF">AKJ09_05573</name>
</gene>
<dbReference type="CDD" id="cd00293">
    <property type="entry name" value="USP-like"/>
    <property type="match status" value="1"/>
</dbReference>
<keyword evidence="5" id="KW-1185">Reference proteome</keyword>
<dbReference type="KEGG" id="llu:AKJ09_05573"/>
<organism evidence="4 5">
    <name type="scientific">Labilithrix luteola</name>
    <dbReference type="NCBI Taxonomy" id="1391654"/>
    <lineage>
        <taxon>Bacteria</taxon>
        <taxon>Pseudomonadati</taxon>
        <taxon>Myxococcota</taxon>
        <taxon>Polyangia</taxon>
        <taxon>Polyangiales</taxon>
        <taxon>Labilitrichaceae</taxon>
        <taxon>Labilithrix</taxon>
    </lineage>
</organism>
<comment type="subcellular location">
    <subcellularLocation>
        <location evidence="2">Cytoplasm</location>
    </subcellularLocation>
</comment>
<dbReference type="AlphaFoldDB" id="A0A0K1Q0G7"/>
<reference evidence="4 5" key="1">
    <citation type="submission" date="2015-08" db="EMBL/GenBank/DDBJ databases">
        <authorList>
            <person name="Babu N.S."/>
            <person name="Beckwith C.J."/>
            <person name="Beseler K.G."/>
            <person name="Brison A."/>
            <person name="Carone J.V."/>
            <person name="Caskin T.P."/>
            <person name="Diamond M."/>
            <person name="Durham M.E."/>
            <person name="Foxe J.M."/>
            <person name="Go M."/>
            <person name="Henderson B.A."/>
            <person name="Jones I.B."/>
            <person name="McGettigan J.A."/>
            <person name="Micheletti S.J."/>
            <person name="Nasrallah M.E."/>
            <person name="Ortiz D."/>
            <person name="Piller C.R."/>
            <person name="Privatt S.R."/>
            <person name="Schneider S.L."/>
            <person name="Sharp S."/>
            <person name="Smith T.C."/>
            <person name="Stanton J.D."/>
            <person name="Ullery H.E."/>
            <person name="Wilson R.J."/>
            <person name="Serrano M.G."/>
            <person name="Buck G."/>
            <person name="Lee V."/>
            <person name="Wang Y."/>
            <person name="Carvalho R."/>
            <person name="Voegtly L."/>
            <person name="Shi R."/>
            <person name="Duckworth R."/>
            <person name="Johnson A."/>
            <person name="Loviza R."/>
            <person name="Walstead R."/>
            <person name="Shah Z."/>
            <person name="Kiflezghi M."/>
            <person name="Wade K."/>
            <person name="Ball S.L."/>
            <person name="Bradley K.W."/>
            <person name="Asai D.J."/>
            <person name="Bowman C.A."/>
            <person name="Russell D.A."/>
            <person name="Pope W.H."/>
            <person name="Jacobs-Sera D."/>
            <person name="Hendrix R.W."/>
            <person name="Hatfull G.F."/>
        </authorList>
    </citation>
    <scope>NUCLEOTIDE SEQUENCE [LARGE SCALE GENOMIC DNA]</scope>
    <source>
        <strain evidence="4 5">DSM 27648</strain>
    </source>
</reference>
<name>A0A0K1Q0G7_9BACT</name>
<dbReference type="Pfam" id="PF00582">
    <property type="entry name" value="Usp"/>
    <property type="match status" value="1"/>
</dbReference>
<dbReference type="EMBL" id="CP012333">
    <property type="protein sequence ID" value="AKU98909.1"/>
    <property type="molecule type" value="Genomic_DNA"/>
</dbReference>
<dbReference type="RefSeq" id="WP_146650024.1">
    <property type="nucleotide sequence ID" value="NZ_CP012333.1"/>
</dbReference>
<dbReference type="OrthoDB" id="9788959at2"/>
<dbReference type="PANTHER" id="PTHR46268:SF6">
    <property type="entry name" value="UNIVERSAL STRESS PROTEIN UP12"/>
    <property type="match status" value="1"/>
</dbReference>
<protein>
    <recommendedName>
        <fullName evidence="2">Universal stress protein</fullName>
    </recommendedName>
</protein>
<dbReference type="Proteomes" id="UP000064967">
    <property type="component" value="Chromosome"/>
</dbReference>
<evidence type="ECO:0000313" key="4">
    <source>
        <dbReference type="EMBL" id="AKU98909.1"/>
    </source>
</evidence>
<feature type="domain" description="UspA" evidence="3">
    <location>
        <begin position="2"/>
        <end position="139"/>
    </location>
</feature>
<dbReference type="SUPFAM" id="SSF52402">
    <property type="entry name" value="Adenine nucleotide alpha hydrolases-like"/>
    <property type="match status" value="1"/>
</dbReference>
<accession>A0A0K1Q0G7</accession>